<evidence type="ECO:0000313" key="2">
    <source>
        <dbReference type="EnsemblPlants" id="Solyc11g069130.2.1"/>
    </source>
</evidence>
<organism evidence="2">
    <name type="scientific">Solanum lycopersicum</name>
    <name type="common">Tomato</name>
    <name type="synonym">Lycopersicon esculentum</name>
    <dbReference type="NCBI Taxonomy" id="4081"/>
    <lineage>
        <taxon>Eukaryota</taxon>
        <taxon>Viridiplantae</taxon>
        <taxon>Streptophyta</taxon>
        <taxon>Embryophyta</taxon>
        <taxon>Tracheophyta</taxon>
        <taxon>Spermatophyta</taxon>
        <taxon>Magnoliopsida</taxon>
        <taxon>eudicotyledons</taxon>
        <taxon>Gunneridae</taxon>
        <taxon>Pentapetalae</taxon>
        <taxon>asterids</taxon>
        <taxon>lamiids</taxon>
        <taxon>Solanales</taxon>
        <taxon>Solanaceae</taxon>
        <taxon>Solanoideae</taxon>
        <taxon>Solaneae</taxon>
        <taxon>Solanum</taxon>
        <taxon>Solanum subgen. Lycopersicon</taxon>
    </lineage>
</organism>
<protein>
    <submittedName>
        <fullName evidence="2">Uncharacterized protein</fullName>
    </submittedName>
</protein>
<dbReference type="Gramene" id="Solyc11g069130.2.1">
    <property type="protein sequence ID" value="Solyc11g069130.2.1"/>
    <property type="gene ID" value="Solyc11g069130.2"/>
</dbReference>
<proteinExistence type="predicted"/>
<dbReference type="PaxDb" id="4081-Solyc11g069130.1.1"/>
<accession>A0A3Q7J0J9</accession>
<evidence type="ECO:0000313" key="3">
    <source>
        <dbReference type="Proteomes" id="UP000004994"/>
    </source>
</evidence>
<sequence>MKQHKRRIMTGNKQERREEAVKKPGYIQEL</sequence>
<reference evidence="2" key="1">
    <citation type="journal article" date="2012" name="Nature">
        <title>The tomato genome sequence provides insights into fleshy fruit evolution.</title>
        <authorList>
            <consortium name="Tomato Genome Consortium"/>
        </authorList>
    </citation>
    <scope>NUCLEOTIDE SEQUENCE [LARGE SCALE GENOMIC DNA]</scope>
    <source>
        <strain evidence="2">cv. Heinz 1706</strain>
    </source>
</reference>
<dbReference type="AlphaFoldDB" id="A0A3Q7J0J9"/>
<evidence type="ECO:0000256" key="1">
    <source>
        <dbReference type="SAM" id="MobiDB-lite"/>
    </source>
</evidence>
<name>A0A3Q7J0J9_SOLLC</name>
<dbReference type="InParanoid" id="A0A3Q7J0J9"/>
<dbReference type="Proteomes" id="UP000004994">
    <property type="component" value="Chromosome 11"/>
</dbReference>
<keyword evidence="3" id="KW-1185">Reference proteome</keyword>
<feature type="compositionally biased region" description="Basic and acidic residues" evidence="1">
    <location>
        <begin position="13"/>
        <end position="22"/>
    </location>
</feature>
<reference evidence="2" key="2">
    <citation type="submission" date="2019-01" db="UniProtKB">
        <authorList>
            <consortium name="EnsemblPlants"/>
        </authorList>
    </citation>
    <scope>IDENTIFICATION</scope>
    <source>
        <strain evidence="2">cv. Heinz 1706</strain>
    </source>
</reference>
<dbReference type="EnsemblPlants" id="Solyc11g069130.2.1">
    <property type="protein sequence ID" value="Solyc11g069130.2.1"/>
    <property type="gene ID" value="Solyc11g069130.2"/>
</dbReference>
<feature type="region of interest" description="Disordered" evidence="1">
    <location>
        <begin position="1"/>
        <end position="30"/>
    </location>
</feature>